<dbReference type="GO" id="GO:0006355">
    <property type="term" value="P:regulation of DNA-templated transcription"/>
    <property type="evidence" value="ECO:0007669"/>
    <property type="project" value="InterPro"/>
</dbReference>
<dbReference type="Gene3D" id="2.30.30.100">
    <property type="match status" value="1"/>
</dbReference>
<reference evidence="1" key="2">
    <citation type="journal article" date="2021" name="PeerJ">
        <title>Extensive microbial diversity within the chicken gut microbiome revealed by metagenomics and culture.</title>
        <authorList>
            <person name="Gilroy R."/>
            <person name="Ravi A."/>
            <person name="Getino M."/>
            <person name="Pursley I."/>
            <person name="Horton D.L."/>
            <person name="Alikhan N.F."/>
            <person name="Baker D."/>
            <person name="Gharbi K."/>
            <person name="Hall N."/>
            <person name="Watson M."/>
            <person name="Adriaenssens E.M."/>
            <person name="Foster-Nyarko E."/>
            <person name="Jarju S."/>
            <person name="Secka A."/>
            <person name="Antonio M."/>
            <person name="Oren A."/>
            <person name="Chaudhuri R.R."/>
            <person name="La Ragione R."/>
            <person name="Hildebrand F."/>
            <person name="Pallen M.J."/>
        </authorList>
    </citation>
    <scope>NUCLEOTIDE SEQUENCE</scope>
    <source>
        <strain evidence="1">23406</strain>
    </source>
</reference>
<dbReference type="Proteomes" id="UP000886891">
    <property type="component" value="Unassembled WGS sequence"/>
</dbReference>
<name>A0A9D1NBG4_9FIRM</name>
<accession>A0A9D1NBG4</accession>
<dbReference type="AlphaFoldDB" id="A0A9D1NBG4"/>
<gene>
    <name evidence="1" type="ORF">IAB14_00610</name>
</gene>
<protein>
    <submittedName>
        <fullName evidence="1">Veg family protein</fullName>
    </submittedName>
</protein>
<proteinExistence type="predicted"/>
<dbReference type="EMBL" id="DVOH01000008">
    <property type="protein sequence ID" value="HIU99598.1"/>
    <property type="molecule type" value="Genomic_DNA"/>
</dbReference>
<dbReference type="InterPro" id="IPR009366">
    <property type="entry name" value="Protein_Veg"/>
</dbReference>
<sequence length="81" mass="9427">MRNINQNIQWTIDRIREMKGVPLYVKVNRGRNKFETIEGVIESAYPAVFTVRASGGEINTFSYADILARNIFFYQKPPERS</sequence>
<reference evidence="1" key="1">
    <citation type="submission" date="2020-10" db="EMBL/GenBank/DDBJ databases">
        <authorList>
            <person name="Gilroy R."/>
        </authorList>
    </citation>
    <scope>NUCLEOTIDE SEQUENCE</scope>
    <source>
        <strain evidence="1">23406</strain>
    </source>
</reference>
<evidence type="ECO:0000313" key="2">
    <source>
        <dbReference type="Proteomes" id="UP000886891"/>
    </source>
</evidence>
<dbReference type="Pfam" id="PF06257">
    <property type="entry name" value="VEG"/>
    <property type="match status" value="1"/>
</dbReference>
<organism evidence="1 2">
    <name type="scientific">Candidatus Stercoripulliclostridium merdipullorum</name>
    <dbReference type="NCBI Taxonomy" id="2840952"/>
    <lineage>
        <taxon>Bacteria</taxon>
        <taxon>Bacillati</taxon>
        <taxon>Bacillota</taxon>
        <taxon>Clostridia</taxon>
        <taxon>Eubacteriales</taxon>
        <taxon>Candidatus Stercoripulliclostridium</taxon>
    </lineage>
</organism>
<comment type="caution">
    <text evidence="1">The sequence shown here is derived from an EMBL/GenBank/DDBJ whole genome shotgun (WGS) entry which is preliminary data.</text>
</comment>
<evidence type="ECO:0000313" key="1">
    <source>
        <dbReference type="EMBL" id="HIU99598.1"/>
    </source>
</evidence>